<dbReference type="OrthoDB" id="5391994at2"/>
<keyword evidence="3" id="KW-1185">Reference proteome</keyword>
<feature type="domain" description="Min27-like integrase DNA-binding" evidence="1">
    <location>
        <begin position="1"/>
        <end position="65"/>
    </location>
</feature>
<dbReference type="RefSeq" id="WP_109340830.1">
    <property type="nucleotide sequence ID" value="NZ_CP029347.1"/>
</dbReference>
<gene>
    <name evidence="2" type="ORF">HMF8227_02878</name>
</gene>
<dbReference type="KEGG" id="salh:HMF8227_02878"/>
<evidence type="ECO:0000313" key="3">
    <source>
        <dbReference type="Proteomes" id="UP000245728"/>
    </source>
</evidence>
<name>A0A2S2E6P0_9ALTE</name>
<dbReference type="InterPro" id="IPR022000">
    <property type="entry name" value="Min27-like_integrase_DNA_bind"/>
</dbReference>
<reference evidence="2 3" key="1">
    <citation type="submission" date="2018-05" db="EMBL/GenBank/DDBJ databases">
        <title>Salinimonas sp. HMF8227 Genome sequencing and assembly.</title>
        <authorList>
            <person name="Kang H."/>
            <person name="Kang J."/>
            <person name="Cha I."/>
            <person name="Kim H."/>
            <person name="Joh K."/>
        </authorList>
    </citation>
    <scope>NUCLEOTIDE SEQUENCE [LARGE SCALE GENOMIC DNA]</scope>
    <source>
        <strain evidence="2 3">HMF8227</strain>
    </source>
</reference>
<dbReference type="AlphaFoldDB" id="A0A2S2E6P0"/>
<dbReference type="EMBL" id="CP029347">
    <property type="protein sequence ID" value="AWL13326.1"/>
    <property type="molecule type" value="Genomic_DNA"/>
</dbReference>
<evidence type="ECO:0000259" key="1">
    <source>
        <dbReference type="Pfam" id="PF12167"/>
    </source>
</evidence>
<proteinExistence type="predicted"/>
<dbReference type="Pfam" id="PF12167">
    <property type="entry name" value="Arm-DNA-bind_2"/>
    <property type="match status" value="1"/>
</dbReference>
<organism evidence="2 3">
    <name type="scientific">Saliniradius amylolyticus</name>
    <dbReference type="NCBI Taxonomy" id="2183582"/>
    <lineage>
        <taxon>Bacteria</taxon>
        <taxon>Pseudomonadati</taxon>
        <taxon>Pseudomonadota</taxon>
        <taxon>Gammaproteobacteria</taxon>
        <taxon>Alteromonadales</taxon>
        <taxon>Alteromonadaceae</taxon>
        <taxon>Saliniradius</taxon>
    </lineage>
</organism>
<evidence type="ECO:0000313" key="2">
    <source>
        <dbReference type="EMBL" id="AWL13326.1"/>
    </source>
</evidence>
<accession>A0A2S2E6P0</accession>
<protein>
    <recommendedName>
        <fullName evidence="1">Min27-like integrase DNA-binding domain-containing protein</fullName>
    </recommendedName>
</protein>
<sequence>MAKINVRKETGKLFIDFRYRNVRCREQADLTDTPSNRRKLKGLVDRIEAEILLGTFDYATFFPNSTMLKKIESVEGALRSDQSGGVRATHQTFLCCTLSARLTVRRDLIMLLNLTNIRDIVLTFRNDIKPLQ</sequence>
<dbReference type="Proteomes" id="UP000245728">
    <property type="component" value="Chromosome"/>
</dbReference>